<reference evidence="1 2" key="1">
    <citation type="submission" date="2019-07" db="EMBL/GenBank/DDBJ databases">
        <title>Whole genome shotgun sequence of Cellulomonas composti NBRC 100758.</title>
        <authorList>
            <person name="Hosoyama A."/>
            <person name="Uohara A."/>
            <person name="Ohji S."/>
            <person name="Ichikawa N."/>
        </authorList>
    </citation>
    <scope>NUCLEOTIDE SEQUENCE [LARGE SCALE GENOMIC DNA]</scope>
    <source>
        <strain evidence="1 2">NBRC 100758</strain>
    </source>
</reference>
<dbReference type="RefSeq" id="WP_146842156.1">
    <property type="nucleotide sequence ID" value="NZ_BJWG01000004.1"/>
</dbReference>
<organism evidence="1 2">
    <name type="scientific">Cellulomonas composti</name>
    <dbReference type="NCBI Taxonomy" id="266130"/>
    <lineage>
        <taxon>Bacteria</taxon>
        <taxon>Bacillati</taxon>
        <taxon>Actinomycetota</taxon>
        <taxon>Actinomycetes</taxon>
        <taxon>Micrococcales</taxon>
        <taxon>Cellulomonadaceae</taxon>
        <taxon>Cellulomonas</taxon>
    </lineage>
</organism>
<name>A0A511J8Y0_9CELL</name>
<comment type="caution">
    <text evidence="1">The sequence shown here is derived from an EMBL/GenBank/DDBJ whole genome shotgun (WGS) entry which is preliminary data.</text>
</comment>
<accession>A0A511J8Y0</accession>
<dbReference type="Proteomes" id="UP000321720">
    <property type="component" value="Unassembled WGS sequence"/>
</dbReference>
<keyword evidence="2" id="KW-1185">Reference proteome</keyword>
<gene>
    <name evidence="1" type="ORF">CCO02nite_11160</name>
</gene>
<dbReference type="AlphaFoldDB" id="A0A511J8Y0"/>
<sequence>MTDAPGLLVARLLLDPEVAPPDARELGGGLVAVAAVLHDGRLTDAPGCSVDDALAGLRTLPTPEHQLAAHAVHAFEAADPLGASRLLVVEDLLAAVGEPDLPDDGRFGLLVAVPDARVLLVHAVRDEQVLRAAHLMATIARMRQGEADAIGPHVYHRTADGTLTQVTQHSDDEIEVHVDGSLADALAGLGLVDRSRKARRAAARRARG</sequence>
<dbReference type="EMBL" id="BJWG01000004">
    <property type="protein sequence ID" value="GEL94458.1"/>
    <property type="molecule type" value="Genomic_DNA"/>
</dbReference>
<evidence type="ECO:0000313" key="2">
    <source>
        <dbReference type="Proteomes" id="UP000321720"/>
    </source>
</evidence>
<evidence type="ECO:0000313" key="1">
    <source>
        <dbReference type="EMBL" id="GEL94458.1"/>
    </source>
</evidence>
<proteinExistence type="predicted"/>
<dbReference type="OrthoDB" id="4828920at2"/>
<protein>
    <submittedName>
        <fullName evidence="1">Uncharacterized protein</fullName>
    </submittedName>
</protein>